<keyword evidence="1" id="KW-1133">Transmembrane helix</keyword>
<keyword evidence="1" id="KW-0472">Membrane</keyword>
<name>A0A5N6X469_9EURO</name>
<keyword evidence="3" id="KW-1185">Reference proteome</keyword>
<keyword evidence="1" id="KW-0812">Transmembrane</keyword>
<gene>
    <name evidence="2" type="ORF">BDV39DRAFT_206013</name>
</gene>
<organism evidence="2 3">
    <name type="scientific">Aspergillus sergii</name>
    <dbReference type="NCBI Taxonomy" id="1034303"/>
    <lineage>
        <taxon>Eukaryota</taxon>
        <taxon>Fungi</taxon>
        <taxon>Dikarya</taxon>
        <taxon>Ascomycota</taxon>
        <taxon>Pezizomycotina</taxon>
        <taxon>Eurotiomycetes</taxon>
        <taxon>Eurotiomycetidae</taxon>
        <taxon>Eurotiales</taxon>
        <taxon>Aspergillaceae</taxon>
        <taxon>Aspergillus</taxon>
        <taxon>Aspergillus subgen. Circumdati</taxon>
    </lineage>
</organism>
<evidence type="ECO:0000313" key="2">
    <source>
        <dbReference type="EMBL" id="KAE8326370.1"/>
    </source>
</evidence>
<sequence>MALVRDPAFWRRFSRAIHLDEEAKASKTENKSGVIYSDDWILKQRKKRRRWICCGFLIFAAFAIVVAGAVVVLWWFHSHNWLRKSQHARRTDTGCIST</sequence>
<dbReference type="EMBL" id="ML741800">
    <property type="protein sequence ID" value="KAE8326370.1"/>
    <property type="molecule type" value="Genomic_DNA"/>
</dbReference>
<protein>
    <submittedName>
        <fullName evidence="2">Uncharacterized protein</fullName>
    </submittedName>
</protein>
<dbReference type="AlphaFoldDB" id="A0A5N6X469"/>
<proteinExistence type="predicted"/>
<dbReference type="Proteomes" id="UP000325945">
    <property type="component" value="Unassembled WGS sequence"/>
</dbReference>
<feature type="transmembrane region" description="Helical" evidence="1">
    <location>
        <begin position="51"/>
        <end position="76"/>
    </location>
</feature>
<accession>A0A5N6X469</accession>
<reference evidence="3" key="1">
    <citation type="submission" date="2019-04" db="EMBL/GenBank/DDBJ databases">
        <title>Friends and foes A comparative genomics studyof 23 Aspergillus species from section Flavi.</title>
        <authorList>
            <consortium name="DOE Joint Genome Institute"/>
            <person name="Kjaerbolling I."/>
            <person name="Vesth T."/>
            <person name="Frisvad J.C."/>
            <person name="Nybo J.L."/>
            <person name="Theobald S."/>
            <person name="Kildgaard S."/>
            <person name="Isbrandt T."/>
            <person name="Kuo A."/>
            <person name="Sato A."/>
            <person name="Lyhne E.K."/>
            <person name="Kogle M.E."/>
            <person name="Wiebenga A."/>
            <person name="Kun R.S."/>
            <person name="Lubbers R.J."/>
            <person name="Makela M.R."/>
            <person name="Barry K."/>
            <person name="Chovatia M."/>
            <person name="Clum A."/>
            <person name="Daum C."/>
            <person name="Haridas S."/>
            <person name="He G."/>
            <person name="LaButti K."/>
            <person name="Lipzen A."/>
            <person name="Mondo S."/>
            <person name="Riley R."/>
            <person name="Salamov A."/>
            <person name="Simmons B.A."/>
            <person name="Magnuson J.K."/>
            <person name="Henrissat B."/>
            <person name="Mortensen U.H."/>
            <person name="Larsen T.O."/>
            <person name="Devries R.P."/>
            <person name="Grigoriev I.V."/>
            <person name="Machida M."/>
            <person name="Baker S.E."/>
            <person name="Andersen M.R."/>
        </authorList>
    </citation>
    <scope>NUCLEOTIDE SEQUENCE [LARGE SCALE GENOMIC DNA]</scope>
    <source>
        <strain evidence="3">CBS 130017</strain>
    </source>
</reference>
<evidence type="ECO:0000256" key="1">
    <source>
        <dbReference type="SAM" id="Phobius"/>
    </source>
</evidence>
<evidence type="ECO:0000313" key="3">
    <source>
        <dbReference type="Proteomes" id="UP000325945"/>
    </source>
</evidence>